<dbReference type="Pfam" id="PF25601">
    <property type="entry name" value="AAA_lid_14"/>
    <property type="match status" value="1"/>
</dbReference>
<dbReference type="eggNOG" id="COG3829">
    <property type="taxonomic scope" value="Bacteria"/>
</dbReference>
<keyword evidence="5" id="KW-0804">Transcription</keyword>
<dbReference type="GO" id="GO:0006355">
    <property type="term" value="P:regulation of DNA-templated transcription"/>
    <property type="evidence" value="ECO:0007669"/>
    <property type="project" value="InterPro"/>
</dbReference>
<evidence type="ECO:0000256" key="1">
    <source>
        <dbReference type="ARBA" id="ARBA00022741"/>
    </source>
</evidence>
<dbReference type="Proteomes" id="UP000013378">
    <property type="component" value="Unassembled WGS sequence"/>
</dbReference>
<evidence type="ECO:0000313" key="9">
    <source>
        <dbReference type="Proteomes" id="UP000013378"/>
    </source>
</evidence>
<feature type="domain" description="Sigma-54 factor interaction" evidence="6">
    <location>
        <begin position="166"/>
        <end position="395"/>
    </location>
</feature>
<keyword evidence="9" id="KW-1185">Reference proteome</keyword>
<dbReference type="PROSITE" id="PS00675">
    <property type="entry name" value="SIGMA54_INTERACT_1"/>
    <property type="match status" value="1"/>
</dbReference>
<dbReference type="InterPro" id="IPR002197">
    <property type="entry name" value="HTH_Fis"/>
</dbReference>
<dbReference type="InterPro" id="IPR025943">
    <property type="entry name" value="Sigma_54_int_dom_ATP-bd_2"/>
</dbReference>
<keyword evidence="1" id="KW-0547">Nucleotide-binding</keyword>
<dbReference type="InterPro" id="IPR035965">
    <property type="entry name" value="PAS-like_dom_sf"/>
</dbReference>
<evidence type="ECO:0000256" key="5">
    <source>
        <dbReference type="ARBA" id="ARBA00023163"/>
    </source>
</evidence>
<dbReference type="CDD" id="cd00009">
    <property type="entry name" value="AAA"/>
    <property type="match status" value="1"/>
</dbReference>
<dbReference type="NCBIfam" id="TIGR00229">
    <property type="entry name" value="sensory_box"/>
    <property type="match status" value="1"/>
</dbReference>
<dbReference type="PRINTS" id="PR01590">
    <property type="entry name" value="HTHFIS"/>
</dbReference>
<dbReference type="PROSITE" id="PS50045">
    <property type="entry name" value="SIGMA54_INTERACT_4"/>
    <property type="match status" value="1"/>
</dbReference>
<gene>
    <name evidence="8" type="ORF">L21TH_1065</name>
</gene>
<name>R1AW49_9FIRM</name>
<dbReference type="PANTHER" id="PTHR32071">
    <property type="entry name" value="TRANSCRIPTIONAL REGULATORY PROTEIN"/>
    <property type="match status" value="1"/>
</dbReference>
<dbReference type="SMART" id="SM00382">
    <property type="entry name" value="AAA"/>
    <property type="match status" value="1"/>
</dbReference>
<keyword evidence="4" id="KW-0238">DNA-binding</keyword>
<dbReference type="Gene3D" id="1.10.8.60">
    <property type="match status" value="1"/>
</dbReference>
<dbReference type="InterPro" id="IPR027417">
    <property type="entry name" value="P-loop_NTPase"/>
</dbReference>
<feature type="domain" description="PAS" evidence="7">
    <location>
        <begin position="23"/>
        <end position="98"/>
    </location>
</feature>
<dbReference type="InterPro" id="IPR003593">
    <property type="entry name" value="AAA+_ATPase"/>
</dbReference>
<keyword evidence="2" id="KW-0067">ATP-binding</keyword>
<dbReference type="InterPro" id="IPR000014">
    <property type="entry name" value="PAS"/>
</dbReference>
<keyword evidence="3" id="KW-0805">Transcription regulation</keyword>
<dbReference type="RefSeq" id="WP_006311128.1">
    <property type="nucleotide sequence ID" value="NZ_ARZA01000109.1"/>
</dbReference>
<dbReference type="PROSITE" id="PS00676">
    <property type="entry name" value="SIGMA54_INTERACT_2"/>
    <property type="match status" value="1"/>
</dbReference>
<evidence type="ECO:0000259" key="6">
    <source>
        <dbReference type="PROSITE" id="PS50045"/>
    </source>
</evidence>
<protein>
    <submittedName>
        <fullName evidence="8">Uncharacterized protein</fullName>
    </submittedName>
</protein>
<dbReference type="InterPro" id="IPR025662">
    <property type="entry name" value="Sigma_54_int_dom_ATP-bd_1"/>
</dbReference>
<dbReference type="Gene3D" id="3.30.450.20">
    <property type="entry name" value="PAS domain"/>
    <property type="match status" value="1"/>
</dbReference>
<sequence length="477" mass="55152">MNDKTKLTNDCNPNELKKLKLIFNKIMEISDDGFLIVNDKGFIIEINKAYCEFLGLKKKDIIGKYVTEIIKNSKLPKLLSDKNYKTEVNVIHKLLKGQTPTNEKYAIVTRAPVKEDNKTIAAVGQVKFSHNTMKLAEKLQNLDMELQYYKKELKRLAKDRYSFNNIIGKSKEFIKIKELAKKAINNDFTVLLTGETGTGKEVFANAIHYASRRRNKPFIRINCAAIPSELLESELFGYVEGSFTGARRGGKKGKFELADGGTIFLDEIGEMPMQMQAKLLRVLQEREIEKVGSYKPIPIDVRVIAATNKNLREKIRNNTFREDLYYRLNVIEINIPPLRNRREDIELFADYFLDELNEKYETNVKISKEAKKVLNDYSWPGNVRELKNVIERAYVLADEDIILNAHLPTNILTESKIQTSNVTNKSLEILMEDIERRIIIDVLSRNNFNCRKTAKDLGIHRSTLYKKMERLNIKRKC</sequence>
<dbReference type="Pfam" id="PF13426">
    <property type="entry name" value="PAS_9"/>
    <property type="match status" value="1"/>
</dbReference>
<dbReference type="InterPro" id="IPR009057">
    <property type="entry name" value="Homeodomain-like_sf"/>
</dbReference>
<evidence type="ECO:0000256" key="3">
    <source>
        <dbReference type="ARBA" id="ARBA00023015"/>
    </source>
</evidence>
<evidence type="ECO:0000313" key="8">
    <source>
        <dbReference type="EMBL" id="EOD00862.1"/>
    </source>
</evidence>
<dbReference type="OrthoDB" id="9803970at2"/>
<dbReference type="InterPro" id="IPR025944">
    <property type="entry name" value="Sigma_54_int_dom_CS"/>
</dbReference>
<dbReference type="AlphaFoldDB" id="R1AW49"/>
<dbReference type="GO" id="GO:0043565">
    <property type="term" value="F:sequence-specific DNA binding"/>
    <property type="evidence" value="ECO:0007669"/>
    <property type="project" value="InterPro"/>
</dbReference>
<dbReference type="Pfam" id="PF02954">
    <property type="entry name" value="HTH_8"/>
    <property type="match status" value="1"/>
</dbReference>
<dbReference type="SUPFAM" id="SSF55785">
    <property type="entry name" value="PYP-like sensor domain (PAS domain)"/>
    <property type="match status" value="1"/>
</dbReference>
<dbReference type="STRING" id="1304284.L21TH_1065"/>
<dbReference type="PROSITE" id="PS50112">
    <property type="entry name" value="PAS"/>
    <property type="match status" value="1"/>
</dbReference>
<dbReference type="EMBL" id="ARZA01000109">
    <property type="protein sequence ID" value="EOD00862.1"/>
    <property type="molecule type" value="Genomic_DNA"/>
</dbReference>
<dbReference type="SMART" id="SM00091">
    <property type="entry name" value="PAS"/>
    <property type="match status" value="1"/>
</dbReference>
<dbReference type="GO" id="GO:0005524">
    <property type="term" value="F:ATP binding"/>
    <property type="evidence" value="ECO:0007669"/>
    <property type="project" value="UniProtKB-KW"/>
</dbReference>
<accession>R1AW49</accession>
<dbReference type="SUPFAM" id="SSF46689">
    <property type="entry name" value="Homeodomain-like"/>
    <property type="match status" value="1"/>
</dbReference>
<organism evidence="8 9">
    <name type="scientific">Caldisalinibacter kiritimatiensis</name>
    <dbReference type="NCBI Taxonomy" id="1304284"/>
    <lineage>
        <taxon>Bacteria</taxon>
        <taxon>Bacillati</taxon>
        <taxon>Bacillota</taxon>
        <taxon>Tissierellia</taxon>
        <taxon>Tissierellales</taxon>
        <taxon>Thermohalobacteraceae</taxon>
        <taxon>Caldisalinibacter</taxon>
    </lineage>
</organism>
<dbReference type="InterPro" id="IPR058031">
    <property type="entry name" value="AAA_lid_NorR"/>
</dbReference>
<evidence type="ECO:0000256" key="2">
    <source>
        <dbReference type="ARBA" id="ARBA00022840"/>
    </source>
</evidence>
<dbReference type="InterPro" id="IPR002078">
    <property type="entry name" value="Sigma_54_int"/>
</dbReference>
<dbReference type="PROSITE" id="PS00688">
    <property type="entry name" value="SIGMA54_INTERACT_3"/>
    <property type="match status" value="1"/>
</dbReference>
<evidence type="ECO:0000259" key="7">
    <source>
        <dbReference type="PROSITE" id="PS50112"/>
    </source>
</evidence>
<evidence type="ECO:0000256" key="4">
    <source>
        <dbReference type="ARBA" id="ARBA00023125"/>
    </source>
</evidence>
<dbReference type="CDD" id="cd00130">
    <property type="entry name" value="PAS"/>
    <property type="match status" value="1"/>
</dbReference>
<dbReference type="Gene3D" id="1.10.10.60">
    <property type="entry name" value="Homeodomain-like"/>
    <property type="match status" value="1"/>
</dbReference>
<dbReference type="FunFam" id="3.40.50.300:FF:000006">
    <property type="entry name" value="DNA-binding transcriptional regulator NtrC"/>
    <property type="match status" value="1"/>
</dbReference>
<proteinExistence type="predicted"/>
<dbReference type="SUPFAM" id="SSF52540">
    <property type="entry name" value="P-loop containing nucleoside triphosphate hydrolases"/>
    <property type="match status" value="1"/>
</dbReference>
<reference evidence="8 9" key="1">
    <citation type="journal article" date="2015" name="Geomicrobiol. J.">
        <title>Caldisalinibacter kiritimatiensis gen. nov., sp. nov., a moderately thermohalophilic thiosulfate-reducing bacterium from a hypersaline microbial mat.</title>
        <authorList>
            <person name="Ben Hania W."/>
            <person name="Joseph M."/>
            <person name="Fiebig A."/>
            <person name="Bunk B."/>
            <person name="Klenk H.-P."/>
            <person name="Fardeau M.-L."/>
            <person name="Spring S."/>
        </authorList>
    </citation>
    <scope>NUCLEOTIDE SEQUENCE [LARGE SCALE GENOMIC DNA]</scope>
    <source>
        <strain evidence="8 9">L21-TH-D2</strain>
    </source>
</reference>
<dbReference type="PANTHER" id="PTHR32071:SF57">
    <property type="entry name" value="C4-DICARBOXYLATE TRANSPORT TRANSCRIPTIONAL REGULATORY PROTEIN DCTD"/>
    <property type="match status" value="1"/>
</dbReference>
<comment type="caution">
    <text evidence="8">The sequence shown here is derived from an EMBL/GenBank/DDBJ whole genome shotgun (WGS) entry which is preliminary data.</text>
</comment>
<dbReference type="PATRIC" id="fig|1304284.3.peg.1040"/>
<dbReference type="Pfam" id="PF00158">
    <property type="entry name" value="Sigma54_activat"/>
    <property type="match status" value="1"/>
</dbReference>
<dbReference type="Gene3D" id="3.40.50.300">
    <property type="entry name" value="P-loop containing nucleotide triphosphate hydrolases"/>
    <property type="match status" value="1"/>
</dbReference>